<name>A0A084VL89_ANOSI</name>
<reference evidence="3" key="2">
    <citation type="submission" date="2020-05" db="UniProtKB">
        <authorList>
            <consortium name="EnsemblMetazoa"/>
        </authorList>
    </citation>
    <scope>IDENTIFICATION</scope>
</reference>
<keyword evidence="1" id="KW-0812">Transmembrane</keyword>
<dbReference type="AlphaFoldDB" id="A0A084VL89"/>
<dbReference type="VEuPathDB" id="VectorBase:ASIC006131"/>
<evidence type="ECO:0000313" key="3">
    <source>
        <dbReference type="EnsemblMetazoa" id="ASIC006131-PA"/>
    </source>
</evidence>
<keyword evidence="1" id="KW-1133">Transmembrane helix</keyword>
<accession>A0A084VL89</accession>
<feature type="transmembrane region" description="Helical" evidence="1">
    <location>
        <begin position="20"/>
        <end position="39"/>
    </location>
</feature>
<evidence type="ECO:0000256" key="1">
    <source>
        <dbReference type="SAM" id="Phobius"/>
    </source>
</evidence>
<reference evidence="2 4" key="1">
    <citation type="journal article" date="2014" name="BMC Genomics">
        <title>Genome sequence of Anopheles sinensis provides insight into genetics basis of mosquito competence for malaria parasites.</title>
        <authorList>
            <person name="Zhou D."/>
            <person name="Zhang D."/>
            <person name="Ding G."/>
            <person name="Shi L."/>
            <person name="Hou Q."/>
            <person name="Ye Y."/>
            <person name="Xu Y."/>
            <person name="Zhou H."/>
            <person name="Xiong C."/>
            <person name="Li S."/>
            <person name="Yu J."/>
            <person name="Hong S."/>
            <person name="Yu X."/>
            <person name="Zou P."/>
            <person name="Chen C."/>
            <person name="Chang X."/>
            <person name="Wang W."/>
            <person name="Lv Y."/>
            <person name="Sun Y."/>
            <person name="Ma L."/>
            <person name="Shen B."/>
            <person name="Zhu C."/>
        </authorList>
    </citation>
    <scope>NUCLEOTIDE SEQUENCE [LARGE SCALE GENOMIC DNA]</scope>
</reference>
<gene>
    <name evidence="2" type="ORF">ZHAS_00006131</name>
</gene>
<dbReference type="EMBL" id="KE524972">
    <property type="protein sequence ID" value="KFB38733.1"/>
    <property type="molecule type" value="Genomic_DNA"/>
</dbReference>
<keyword evidence="4" id="KW-1185">Reference proteome</keyword>
<sequence>MDVLISCKATNTQPIRLNTHRLVLILFCNLLLLHLHWSAKSRAPMPILSRLNDPQNPCPIYGLPRLPPRFEDA</sequence>
<keyword evidence="1" id="KW-0472">Membrane</keyword>
<evidence type="ECO:0000313" key="2">
    <source>
        <dbReference type="EMBL" id="KFB38733.1"/>
    </source>
</evidence>
<organism evidence="2">
    <name type="scientific">Anopheles sinensis</name>
    <name type="common">Mosquito</name>
    <dbReference type="NCBI Taxonomy" id="74873"/>
    <lineage>
        <taxon>Eukaryota</taxon>
        <taxon>Metazoa</taxon>
        <taxon>Ecdysozoa</taxon>
        <taxon>Arthropoda</taxon>
        <taxon>Hexapoda</taxon>
        <taxon>Insecta</taxon>
        <taxon>Pterygota</taxon>
        <taxon>Neoptera</taxon>
        <taxon>Endopterygota</taxon>
        <taxon>Diptera</taxon>
        <taxon>Nematocera</taxon>
        <taxon>Culicoidea</taxon>
        <taxon>Culicidae</taxon>
        <taxon>Anophelinae</taxon>
        <taxon>Anopheles</taxon>
    </lineage>
</organism>
<dbReference type="EMBL" id="ATLV01014430">
    <property type="status" value="NOT_ANNOTATED_CDS"/>
    <property type="molecule type" value="Genomic_DNA"/>
</dbReference>
<proteinExistence type="predicted"/>
<evidence type="ECO:0000313" key="4">
    <source>
        <dbReference type="Proteomes" id="UP000030765"/>
    </source>
</evidence>
<dbReference type="Proteomes" id="UP000030765">
    <property type="component" value="Unassembled WGS sequence"/>
</dbReference>
<protein>
    <submittedName>
        <fullName evidence="2 3">Disease resistance protein RPM1-like protein</fullName>
    </submittedName>
</protein>
<dbReference type="EnsemblMetazoa" id="ASIC006131-RA">
    <property type="protein sequence ID" value="ASIC006131-PA"/>
    <property type="gene ID" value="ASIC006131"/>
</dbReference>